<reference evidence="2 3" key="1">
    <citation type="submission" date="2019-01" db="EMBL/GenBank/DDBJ databases">
        <title>Insights into ecological role of a new deltaproteobacterial order Candidatus Sinidesulfobacterales (Sva0485) by metagenomics and metatranscriptomics.</title>
        <authorList>
            <person name="Tan S."/>
            <person name="Liu J."/>
            <person name="Fang Y."/>
            <person name="Hedlund B."/>
            <person name="Lian Z.-H."/>
            <person name="Huang L.-Y."/>
            <person name="Li J.-T."/>
            <person name="Huang L.-N."/>
            <person name="Li W.-J."/>
            <person name="Jiang H.-C."/>
            <person name="Dong H.-L."/>
            <person name="Shu W.-S."/>
        </authorList>
    </citation>
    <scope>NUCLEOTIDE SEQUENCE [LARGE SCALE GENOMIC DNA]</scope>
    <source>
        <strain evidence="2">AP4</strain>
    </source>
</reference>
<dbReference type="GO" id="GO:0003677">
    <property type="term" value="F:DNA binding"/>
    <property type="evidence" value="ECO:0007669"/>
    <property type="project" value="UniProtKB-KW"/>
</dbReference>
<dbReference type="NCBIfam" id="TIGR01764">
    <property type="entry name" value="excise"/>
    <property type="match status" value="1"/>
</dbReference>
<organism evidence="2 3">
    <name type="scientific">Candidatus Acidulodesulfobacterium acidiphilum</name>
    <dbReference type="NCBI Taxonomy" id="2597224"/>
    <lineage>
        <taxon>Bacteria</taxon>
        <taxon>Deltaproteobacteria</taxon>
        <taxon>Candidatus Acidulodesulfobacterales</taxon>
        <taxon>Candidatus Acidulodesulfobacterium</taxon>
    </lineage>
</organism>
<accession>A0A520XGD4</accession>
<dbReference type="InterPro" id="IPR010093">
    <property type="entry name" value="SinI_DNA-bd"/>
</dbReference>
<comment type="caution">
    <text evidence="2">The sequence shown here is derived from an EMBL/GenBank/DDBJ whole genome shotgun (WGS) entry which is preliminary data.</text>
</comment>
<dbReference type="AlphaFoldDB" id="A0A520XGD4"/>
<name>A0A520XGD4_9DELT</name>
<dbReference type="Proteomes" id="UP000322454">
    <property type="component" value="Unassembled WGS sequence"/>
</dbReference>
<gene>
    <name evidence="2" type="ORF">EVJ48_01845</name>
</gene>
<dbReference type="InterPro" id="IPR041657">
    <property type="entry name" value="HTH_17"/>
</dbReference>
<evidence type="ECO:0000259" key="1">
    <source>
        <dbReference type="Pfam" id="PF12728"/>
    </source>
</evidence>
<proteinExistence type="predicted"/>
<dbReference type="InterPro" id="IPR009061">
    <property type="entry name" value="DNA-bd_dom_put_sf"/>
</dbReference>
<evidence type="ECO:0000313" key="2">
    <source>
        <dbReference type="EMBL" id="RZV40261.1"/>
    </source>
</evidence>
<keyword evidence="2" id="KW-0238">DNA-binding</keyword>
<dbReference type="Pfam" id="PF12728">
    <property type="entry name" value="HTH_17"/>
    <property type="match status" value="1"/>
</dbReference>
<feature type="domain" description="Helix-turn-helix" evidence="1">
    <location>
        <begin position="5"/>
        <end position="52"/>
    </location>
</feature>
<evidence type="ECO:0000313" key="3">
    <source>
        <dbReference type="Proteomes" id="UP000322454"/>
    </source>
</evidence>
<dbReference type="SUPFAM" id="SSF46955">
    <property type="entry name" value="Putative DNA-binding domain"/>
    <property type="match status" value="1"/>
</dbReference>
<protein>
    <submittedName>
        <fullName evidence="2">DNA-binding protein</fullName>
    </submittedName>
</protein>
<dbReference type="Gene3D" id="1.10.1660.10">
    <property type="match status" value="1"/>
</dbReference>
<sequence length="53" mass="6315">MKEKLYTVKEVAEFFKVSPVTIYDWVYRKKLKSTKICGSIRFQENDILVLLKS</sequence>
<dbReference type="EMBL" id="SHMQ01000002">
    <property type="protein sequence ID" value="RZV40261.1"/>
    <property type="molecule type" value="Genomic_DNA"/>
</dbReference>